<comment type="caution">
    <text evidence="5">The sequence shown here is derived from an EMBL/GenBank/DDBJ whole genome shotgun (WGS) entry which is preliminary data.</text>
</comment>
<organism evidence="5">
    <name type="scientific">Ignisphaera aggregans</name>
    <dbReference type="NCBI Taxonomy" id="334771"/>
    <lineage>
        <taxon>Archaea</taxon>
        <taxon>Thermoproteota</taxon>
        <taxon>Thermoprotei</taxon>
        <taxon>Desulfurococcales</taxon>
        <taxon>Desulfurococcaceae</taxon>
        <taxon>Ignisphaera</taxon>
    </lineage>
</organism>
<dbReference type="Pfam" id="PF01247">
    <property type="entry name" value="Ribosomal_L35Ae"/>
    <property type="match status" value="1"/>
</dbReference>
<comment type="similarity">
    <text evidence="1 4">Belongs to the eukaryotic ribosomal protein eL33 family.</text>
</comment>
<dbReference type="InterPro" id="IPR038661">
    <property type="entry name" value="Ribosomal_eL33_sf"/>
</dbReference>
<reference evidence="5" key="1">
    <citation type="journal article" date="2020" name="mSystems">
        <title>Genome- and Community-Level Interaction Insights into Carbon Utilization and Element Cycling Functions of Hydrothermarchaeota in Hydrothermal Sediment.</title>
        <authorList>
            <person name="Zhou Z."/>
            <person name="Liu Y."/>
            <person name="Xu W."/>
            <person name="Pan J."/>
            <person name="Luo Z.H."/>
            <person name="Li M."/>
        </authorList>
    </citation>
    <scope>NUCLEOTIDE SEQUENCE [LARGE SCALE GENOMIC DNA]</scope>
    <source>
        <strain evidence="5">SpSt-16</strain>
    </source>
</reference>
<dbReference type="AlphaFoldDB" id="A0A7C2VH69"/>
<dbReference type="Gene3D" id="2.40.10.190">
    <property type="entry name" value="translation elongation factor selb, chain A, domain 4"/>
    <property type="match status" value="1"/>
</dbReference>
<proteinExistence type="inferred from homology"/>
<dbReference type="GO" id="GO:0006412">
    <property type="term" value="P:translation"/>
    <property type="evidence" value="ECO:0007669"/>
    <property type="project" value="UniProtKB-UniRule"/>
</dbReference>
<accession>A0A7C2VH69</accession>
<dbReference type="GO" id="GO:1990904">
    <property type="term" value="C:ribonucleoprotein complex"/>
    <property type="evidence" value="ECO:0007669"/>
    <property type="project" value="UniProtKB-KW"/>
</dbReference>
<evidence type="ECO:0000256" key="4">
    <source>
        <dbReference type="HAMAP-Rule" id="MF_00573"/>
    </source>
</evidence>
<protein>
    <recommendedName>
        <fullName evidence="4">Large ribosomal subunit protein eL33</fullName>
    </recommendedName>
</protein>
<dbReference type="EMBL" id="DSGT01000014">
    <property type="protein sequence ID" value="HEW53531.1"/>
    <property type="molecule type" value="Genomic_DNA"/>
</dbReference>
<dbReference type="InterPro" id="IPR009000">
    <property type="entry name" value="Transl_B-barrel_sf"/>
</dbReference>
<dbReference type="HAMAP" id="MF_00573">
    <property type="entry name" value="Ribosomal_eL33"/>
    <property type="match status" value="1"/>
</dbReference>
<dbReference type="InterPro" id="IPR001780">
    <property type="entry name" value="Ribosomal_eL33"/>
</dbReference>
<dbReference type="SUPFAM" id="SSF50447">
    <property type="entry name" value="Translation proteins"/>
    <property type="match status" value="1"/>
</dbReference>
<gene>
    <name evidence="4" type="primary">rpl35ae</name>
    <name evidence="5" type="ORF">ENO77_05190</name>
</gene>
<evidence type="ECO:0000256" key="2">
    <source>
        <dbReference type="ARBA" id="ARBA00022980"/>
    </source>
</evidence>
<evidence type="ECO:0000256" key="1">
    <source>
        <dbReference type="ARBA" id="ARBA00009269"/>
    </source>
</evidence>
<name>A0A7C2VH69_9CREN</name>
<evidence type="ECO:0000313" key="5">
    <source>
        <dbReference type="EMBL" id="HEW53531.1"/>
    </source>
</evidence>
<dbReference type="GO" id="GO:0005840">
    <property type="term" value="C:ribosome"/>
    <property type="evidence" value="ECO:0007669"/>
    <property type="project" value="UniProtKB-KW"/>
</dbReference>
<sequence>MVVQVFIMNGAVDKSKSVGIILGYRRSKANQYTNQVLIKVLESPSGIAGFIGASVVARDVHGNVYRGKVIRVHSRKKSVVVVRFRRNIPGQLIRSFVEIKKR</sequence>
<keyword evidence="2 4" id="KW-0689">Ribosomal protein</keyword>
<evidence type="ECO:0000256" key="3">
    <source>
        <dbReference type="ARBA" id="ARBA00023274"/>
    </source>
</evidence>
<keyword evidence="3 4" id="KW-0687">Ribonucleoprotein</keyword>
<dbReference type="GO" id="GO:0003735">
    <property type="term" value="F:structural constituent of ribosome"/>
    <property type="evidence" value="ECO:0007669"/>
    <property type="project" value="InterPro"/>
</dbReference>